<comment type="caution">
    <text evidence="2">The sequence shown here is derived from an EMBL/GenBank/DDBJ whole genome shotgun (WGS) entry which is preliminary data.</text>
</comment>
<evidence type="ECO:0000313" key="3">
    <source>
        <dbReference type="Proteomes" id="UP001595420"/>
    </source>
</evidence>
<feature type="transmembrane region" description="Helical" evidence="1">
    <location>
        <begin position="270"/>
        <end position="290"/>
    </location>
</feature>
<name>A0ABV7C4A3_9PROT</name>
<feature type="transmembrane region" description="Helical" evidence="1">
    <location>
        <begin position="208"/>
        <end position="227"/>
    </location>
</feature>
<dbReference type="Proteomes" id="UP001595420">
    <property type="component" value="Unassembled WGS sequence"/>
</dbReference>
<sequence length="413" mass="44528">MIDSTAVRAARRQALVLTGLLLAVGGLYLGLLGWRSTDVDWWFVPWMEHIIQHGARASLAEPIEIQVAGAQGFANYTPPYLYLLILAGFASDVLSSFALVKLVAVGGAVFCAGCVFYLLRALVPPGVALLGAAGVLLLPTVALNGAAWGQTDTIWSGLAVLVVAFALRERWAAMLITFGVALAFKLQAIFIAPFILHIILSRRVGLRYWPLPLLAYAAMMLPAWLAGRPAWDLARVYLDQAGTYRWLSMNAPNPWSFVQYLRLVPYETGVIIGTLATILAALLLGGLSVLWRRLERVDLLLLAVVVAGSMPYLLPKMHDRYFFLADVLAYALAISRPRPWTIGVAVAIQLGSLGAYAAHMLDFAPGKYLGALLIGAALVVALGQLLRALRRPGAGLSRHASLWPARAGARSVG</sequence>
<dbReference type="RefSeq" id="WP_216840009.1">
    <property type="nucleotide sequence ID" value="NZ_JAFNJS010000012.1"/>
</dbReference>
<organism evidence="2 3">
    <name type="scientific">Falsiroseomonas tokyonensis</name>
    <dbReference type="NCBI Taxonomy" id="430521"/>
    <lineage>
        <taxon>Bacteria</taxon>
        <taxon>Pseudomonadati</taxon>
        <taxon>Pseudomonadota</taxon>
        <taxon>Alphaproteobacteria</taxon>
        <taxon>Acetobacterales</taxon>
        <taxon>Roseomonadaceae</taxon>
        <taxon>Falsiroseomonas</taxon>
    </lineage>
</organism>
<feature type="transmembrane region" description="Helical" evidence="1">
    <location>
        <begin position="367"/>
        <end position="389"/>
    </location>
</feature>
<dbReference type="EMBL" id="JBHRSB010000012">
    <property type="protein sequence ID" value="MFC3003553.1"/>
    <property type="molecule type" value="Genomic_DNA"/>
</dbReference>
<keyword evidence="1" id="KW-1133">Transmembrane helix</keyword>
<feature type="transmembrane region" description="Helical" evidence="1">
    <location>
        <begin position="126"/>
        <end position="151"/>
    </location>
</feature>
<accession>A0ABV7C4A3</accession>
<feature type="transmembrane region" description="Helical" evidence="1">
    <location>
        <begin position="342"/>
        <end position="361"/>
    </location>
</feature>
<protein>
    <recommendedName>
        <fullName evidence="4">DUF2029 domain-containing protein</fullName>
    </recommendedName>
</protein>
<reference evidence="3" key="1">
    <citation type="journal article" date="2019" name="Int. J. Syst. Evol. Microbiol.">
        <title>The Global Catalogue of Microorganisms (GCM) 10K type strain sequencing project: providing services to taxonomists for standard genome sequencing and annotation.</title>
        <authorList>
            <consortium name="The Broad Institute Genomics Platform"/>
            <consortium name="The Broad Institute Genome Sequencing Center for Infectious Disease"/>
            <person name="Wu L."/>
            <person name="Ma J."/>
        </authorList>
    </citation>
    <scope>NUCLEOTIDE SEQUENCE [LARGE SCALE GENOMIC DNA]</scope>
    <source>
        <strain evidence="3">CGMCC 1.16855</strain>
    </source>
</reference>
<keyword evidence="1" id="KW-0812">Transmembrane</keyword>
<feature type="transmembrane region" description="Helical" evidence="1">
    <location>
        <begin position="98"/>
        <end position="119"/>
    </location>
</feature>
<evidence type="ECO:0000256" key="1">
    <source>
        <dbReference type="SAM" id="Phobius"/>
    </source>
</evidence>
<feature type="transmembrane region" description="Helical" evidence="1">
    <location>
        <begin position="297"/>
        <end position="314"/>
    </location>
</feature>
<gene>
    <name evidence="2" type="ORF">ACFOD3_26905</name>
</gene>
<evidence type="ECO:0008006" key="4">
    <source>
        <dbReference type="Google" id="ProtNLM"/>
    </source>
</evidence>
<keyword evidence="3" id="KW-1185">Reference proteome</keyword>
<feature type="transmembrane region" description="Helical" evidence="1">
    <location>
        <begin position="14"/>
        <end position="34"/>
    </location>
</feature>
<evidence type="ECO:0000313" key="2">
    <source>
        <dbReference type="EMBL" id="MFC3003553.1"/>
    </source>
</evidence>
<proteinExistence type="predicted"/>
<keyword evidence="1" id="KW-0472">Membrane</keyword>
<feature type="transmembrane region" description="Helical" evidence="1">
    <location>
        <begin position="171"/>
        <end position="196"/>
    </location>
</feature>